<accession>A0A7W6HC02</accession>
<dbReference type="InterPro" id="IPR009683">
    <property type="entry name" value="Extensin-like_C"/>
</dbReference>
<reference evidence="4 5" key="1">
    <citation type="submission" date="2020-08" db="EMBL/GenBank/DDBJ databases">
        <title>Genomic Encyclopedia of Type Strains, Phase IV (KMG-IV): sequencing the most valuable type-strain genomes for metagenomic binning, comparative biology and taxonomic classification.</title>
        <authorList>
            <person name="Goeker M."/>
        </authorList>
    </citation>
    <scope>NUCLEOTIDE SEQUENCE [LARGE SCALE GENOMIC DNA]</scope>
    <source>
        <strain evidence="4 5">DSM 103570</strain>
    </source>
</reference>
<evidence type="ECO:0000256" key="2">
    <source>
        <dbReference type="SAM" id="SignalP"/>
    </source>
</evidence>
<feature type="compositionally biased region" description="Pro residues" evidence="1">
    <location>
        <begin position="162"/>
        <end position="174"/>
    </location>
</feature>
<proteinExistence type="predicted"/>
<sequence length="389" mass="40958">MVPRKRVWRIAALAVALAAASHLPGALAQSDFAPVPPAAVPGGEQLMWGGRLPAPGEGYVPSAPRLSDQGYEALVDHSMAQQGAAPSPPPAPAEDGWSLTEDLLGGGAQAAAPPPAMQSQPMAAPPPLAAPVSIDDLAAGQYEPALPQGDPWAGLKEAEPQAAPPPPPVAPAPAPQRAVAALEPVPVRPEATVPGRGALEDQTPTGYRAMPRAEAQCRATLRKMGVQFVDVAPIGKGRGCGIPHPVKITAIAEGVAMKPAATLNCASAVRISKWVEDEVKPAARWKMWKRPTAVLNASSYRCSRIAGSRTVSEHATGNALDVRGFQFSDGSLFDVEKKGFFSFRQKSFQSAVRESACRYFGTVLGPGYNHAHRDHLHLDAKNRRRVVCK</sequence>
<name>A0A7W6HC02_9HYPH</name>
<feature type="signal peptide" evidence="2">
    <location>
        <begin position="1"/>
        <end position="28"/>
    </location>
</feature>
<dbReference type="AlphaFoldDB" id="A0A7W6HC02"/>
<organism evidence="4 5">
    <name type="scientific">Aurantimonas endophytica</name>
    <dbReference type="NCBI Taxonomy" id="1522175"/>
    <lineage>
        <taxon>Bacteria</taxon>
        <taxon>Pseudomonadati</taxon>
        <taxon>Pseudomonadota</taxon>
        <taxon>Alphaproteobacteria</taxon>
        <taxon>Hyphomicrobiales</taxon>
        <taxon>Aurantimonadaceae</taxon>
        <taxon>Aurantimonas</taxon>
    </lineage>
</organism>
<keyword evidence="2" id="KW-0732">Signal</keyword>
<feature type="domain" description="Extensin-like C-terminal" evidence="3">
    <location>
        <begin position="216"/>
        <end position="388"/>
    </location>
</feature>
<evidence type="ECO:0000259" key="3">
    <source>
        <dbReference type="Pfam" id="PF06904"/>
    </source>
</evidence>
<evidence type="ECO:0000313" key="4">
    <source>
        <dbReference type="EMBL" id="MBB4002363.1"/>
    </source>
</evidence>
<dbReference type="EMBL" id="JACIEM010000001">
    <property type="protein sequence ID" value="MBB4002363.1"/>
    <property type="molecule type" value="Genomic_DNA"/>
</dbReference>
<feature type="region of interest" description="Disordered" evidence="1">
    <location>
        <begin position="79"/>
        <end position="130"/>
    </location>
</feature>
<dbReference type="Pfam" id="PF06904">
    <property type="entry name" value="Extensin-like_C"/>
    <property type="match status" value="1"/>
</dbReference>
<protein>
    <recommendedName>
        <fullName evidence="3">Extensin-like C-terminal domain-containing protein</fullName>
    </recommendedName>
</protein>
<dbReference type="RefSeq" id="WP_246367621.1">
    <property type="nucleotide sequence ID" value="NZ_JAAAMM010000001.1"/>
</dbReference>
<feature type="region of interest" description="Disordered" evidence="1">
    <location>
        <begin position="142"/>
        <end position="174"/>
    </location>
</feature>
<feature type="chain" id="PRO_5030684680" description="Extensin-like C-terminal domain-containing protein" evidence="2">
    <location>
        <begin position="29"/>
        <end position="389"/>
    </location>
</feature>
<gene>
    <name evidence="4" type="ORF">GGR03_001410</name>
</gene>
<evidence type="ECO:0000313" key="5">
    <source>
        <dbReference type="Proteomes" id="UP000588647"/>
    </source>
</evidence>
<comment type="caution">
    <text evidence="4">The sequence shown here is derived from an EMBL/GenBank/DDBJ whole genome shotgun (WGS) entry which is preliminary data.</text>
</comment>
<dbReference type="Proteomes" id="UP000588647">
    <property type="component" value="Unassembled WGS sequence"/>
</dbReference>
<keyword evidence="5" id="KW-1185">Reference proteome</keyword>
<evidence type="ECO:0000256" key="1">
    <source>
        <dbReference type="SAM" id="MobiDB-lite"/>
    </source>
</evidence>